<evidence type="ECO:0000313" key="7">
    <source>
        <dbReference type="Proteomes" id="UP001201980"/>
    </source>
</evidence>
<evidence type="ECO:0000256" key="2">
    <source>
        <dbReference type="ARBA" id="ARBA00022723"/>
    </source>
</evidence>
<protein>
    <recommendedName>
        <fullName evidence="5">CENP-V/GFA domain-containing protein</fullName>
    </recommendedName>
</protein>
<organism evidence="6 7">
    <name type="scientific">Zalerion maritima</name>
    <dbReference type="NCBI Taxonomy" id="339359"/>
    <lineage>
        <taxon>Eukaryota</taxon>
        <taxon>Fungi</taxon>
        <taxon>Dikarya</taxon>
        <taxon>Ascomycota</taxon>
        <taxon>Pezizomycotina</taxon>
        <taxon>Sordariomycetes</taxon>
        <taxon>Lulworthiomycetidae</taxon>
        <taxon>Lulworthiales</taxon>
        <taxon>Lulworthiaceae</taxon>
        <taxon>Zalerion</taxon>
    </lineage>
</organism>
<accession>A0AAD5RSN1</accession>
<reference evidence="6" key="1">
    <citation type="submission" date="2022-07" db="EMBL/GenBank/DDBJ databases">
        <title>Draft genome sequence of Zalerion maritima ATCC 34329, a (micro)plastics degrading marine fungus.</title>
        <authorList>
            <person name="Paco A."/>
            <person name="Goncalves M.F.M."/>
            <person name="Rocha-Santos T.A.P."/>
            <person name="Alves A."/>
        </authorList>
    </citation>
    <scope>NUCLEOTIDE SEQUENCE</scope>
    <source>
        <strain evidence="6">ATCC 34329</strain>
    </source>
</reference>
<name>A0AAD5RSN1_9PEZI</name>
<feature type="domain" description="CENP-V/GFA" evidence="5">
    <location>
        <begin position="13"/>
        <end position="145"/>
    </location>
</feature>
<evidence type="ECO:0000259" key="5">
    <source>
        <dbReference type="PROSITE" id="PS51891"/>
    </source>
</evidence>
<comment type="similarity">
    <text evidence="1">Belongs to the Gfa family.</text>
</comment>
<dbReference type="Pfam" id="PF04828">
    <property type="entry name" value="GFA"/>
    <property type="match status" value="1"/>
</dbReference>
<comment type="caution">
    <text evidence="6">The sequence shown here is derived from an EMBL/GenBank/DDBJ whole genome shotgun (WGS) entry which is preliminary data.</text>
</comment>
<evidence type="ECO:0000256" key="1">
    <source>
        <dbReference type="ARBA" id="ARBA00005495"/>
    </source>
</evidence>
<dbReference type="GO" id="GO:0016846">
    <property type="term" value="F:carbon-sulfur lyase activity"/>
    <property type="evidence" value="ECO:0007669"/>
    <property type="project" value="InterPro"/>
</dbReference>
<sequence length="178" mass="19343">MSLTEDVPKPKKLTGGCLCDSLKYEVTFPEGHDFDKHSGTCQCNQCRKGTSSLFYIYVGASYANFSWTTGTGSLKFYFCVPENERAFCSSCGSWIFWHTKGSATMSIALGTVDSLYLWGEGADGVSVPRGGFGRVLAGGNKKTHEFCENEIPGVTDEESISNILGHLNGSRFQTTVDA</sequence>
<dbReference type="PROSITE" id="PS51891">
    <property type="entry name" value="CENP_V_GFA"/>
    <property type="match status" value="1"/>
</dbReference>
<evidence type="ECO:0000256" key="3">
    <source>
        <dbReference type="ARBA" id="ARBA00022833"/>
    </source>
</evidence>
<proteinExistence type="inferred from homology"/>
<dbReference type="AlphaFoldDB" id="A0AAD5RSN1"/>
<dbReference type="GO" id="GO:0046872">
    <property type="term" value="F:metal ion binding"/>
    <property type="evidence" value="ECO:0007669"/>
    <property type="project" value="UniProtKB-KW"/>
</dbReference>
<keyword evidence="7" id="KW-1185">Reference proteome</keyword>
<dbReference type="InterPro" id="IPR006913">
    <property type="entry name" value="CENP-V/GFA"/>
</dbReference>
<evidence type="ECO:0000256" key="4">
    <source>
        <dbReference type="ARBA" id="ARBA00023239"/>
    </source>
</evidence>
<gene>
    <name evidence="6" type="ORF">MKZ38_000805</name>
</gene>
<dbReference type="SUPFAM" id="SSF51316">
    <property type="entry name" value="Mss4-like"/>
    <property type="match status" value="1"/>
</dbReference>
<dbReference type="PANTHER" id="PTHR33337">
    <property type="entry name" value="GFA DOMAIN-CONTAINING PROTEIN"/>
    <property type="match status" value="1"/>
</dbReference>
<evidence type="ECO:0000313" key="6">
    <source>
        <dbReference type="EMBL" id="KAJ2902264.1"/>
    </source>
</evidence>
<dbReference type="Proteomes" id="UP001201980">
    <property type="component" value="Unassembled WGS sequence"/>
</dbReference>
<dbReference type="PANTHER" id="PTHR33337:SF40">
    <property type="entry name" value="CENP-V_GFA DOMAIN-CONTAINING PROTEIN-RELATED"/>
    <property type="match status" value="1"/>
</dbReference>
<keyword evidence="4" id="KW-0456">Lyase</keyword>
<dbReference type="Gene3D" id="3.90.1590.10">
    <property type="entry name" value="glutathione-dependent formaldehyde- activating enzyme (gfa)"/>
    <property type="match status" value="1"/>
</dbReference>
<keyword evidence="3" id="KW-0862">Zinc</keyword>
<dbReference type="InterPro" id="IPR011057">
    <property type="entry name" value="Mss4-like_sf"/>
</dbReference>
<keyword evidence="2" id="KW-0479">Metal-binding</keyword>
<dbReference type="EMBL" id="JAKWBI020000118">
    <property type="protein sequence ID" value="KAJ2902264.1"/>
    <property type="molecule type" value="Genomic_DNA"/>
</dbReference>